<dbReference type="Proteomes" id="UP001491088">
    <property type="component" value="Chromosome"/>
</dbReference>
<dbReference type="GO" id="GO:0032267">
    <property type="term" value="F:tRNA(Ile)-lysidine synthase activity"/>
    <property type="evidence" value="ECO:0007669"/>
    <property type="project" value="UniProtKB-EC"/>
</dbReference>
<dbReference type="Gene3D" id="3.40.50.620">
    <property type="entry name" value="HUPs"/>
    <property type="match status" value="1"/>
</dbReference>
<comment type="function">
    <text evidence="8">Ligates lysine onto the cytidine present at position 34 of the AUA codon-specific tRNA(Ile) that contains the anticodon CAU, in an ATP-dependent manner. Cytidine is converted to lysidine, thus changing the amino acid specificity of the tRNA from methionine to isoleucine.</text>
</comment>
<dbReference type="PANTHER" id="PTHR43033:SF1">
    <property type="entry name" value="TRNA(ILE)-LYSIDINE SYNTHASE-RELATED"/>
    <property type="match status" value="1"/>
</dbReference>
<evidence type="ECO:0000256" key="6">
    <source>
        <dbReference type="ARBA" id="ARBA00022840"/>
    </source>
</evidence>
<dbReference type="CDD" id="cd01992">
    <property type="entry name" value="TilS_N"/>
    <property type="match status" value="1"/>
</dbReference>
<dbReference type="EC" id="6.3.4.19" evidence="8"/>
<keyword evidence="4 8" id="KW-0819">tRNA processing</keyword>
<sequence length="439" mass="51090">MRQKLSNHINSKLPFLKDKKLLIAISGGIDSVVLTHLLATLNFNISLAHCNFKLRNLESDLDEEFVKNLAKKLQIDCLCISFETEKIAQQNKESTQIAARNLRYNWFKELSKKHNFDYVLTAHHADDNLETFLINLTRGSGLDGFTGIPEINNSIVRPFLQFSRDEILNFATSNNISWREDKSNASTKYVRNKIRHQVLPVLKEINPNILATFSKTVANLQESKEIIKDRIEIVSKDVIQYLDDKNSFKINIDKIQQLKNPKAYLYQLLENYNFTEFNDVHNLLKAQSGKQVFSKTHVLLKDREFLILSERDFSTLQQKTFKIDEKDTEILEPIHLTLEHLAEKSTKNKNTIYVSKKHLQFPLVVRKWQNGDYFYPAGMQGKKKLSKYFKDEKMSLLEKNNTWLLCNGSDEIIWIIGKRQDNRFLTFSNDASLIKISLL</sequence>
<accession>A0ABZ2TV05</accession>
<evidence type="ECO:0000313" key="12">
    <source>
        <dbReference type="Proteomes" id="UP001491088"/>
    </source>
</evidence>
<evidence type="ECO:0000256" key="1">
    <source>
        <dbReference type="ARBA" id="ARBA00004496"/>
    </source>
</evidence>
<dbReference type="Pfam" id="PF11734">
    <property type="entry name" value="TilS_C"/>
    <property type="match status" value="1"/>
</dbReference>
<comment type="domain">
    <text evidence="8">The N-terminal region contains the highly conserved SGGXDS motif, predicted to be a P-loop motif involved in ATP binding.</text>
</comment>
<dbReference type="InterPro" id="IPR012094">
    <property type="entry name" value="tRNA_Ile_lys_synt"/>
</dbReference>
<dbReference type="InterPro" id="IPR012795">
    <property type="entry name" value="tRNA_Ile_lys_synt_N"/>
</dbReference>
<comment type="similarity">
    <text evidence="8">Belongs to the tRNA(Ile)-lysidine synthase family.</text>
</comment>
<feature type="domain" description="Lysidine-tRNA(Ile) synthetase C-terminal" evidence="10">
    <location>
        <begin position="363"/>
        <end position="436"/>
    </location>
</feature>
<keyword evidence="12" id="KW-1185">Reference proteome</keyword>
<evidence type="ECO:0000256" key="4">
    <source>
        <dbReference type="ARBA" id="ARBA00022694"/>
    </source>
</evidence>
<keyword evidence="9" id="KW-0812">Transmembrane</keyword>
<keyword evidence="2 8" id="KW-0963">Cytoplasm</keyword>
<dbReference type="SUPFAM" id="SSF56037">
    <property type="entry name" value="PheT/TilS domain"/>
    <property type="match status" value="1"/>
</dbReference>
<evidence type="ECO:0000256" key="8">
    <source>
        <dbReference type="HAMAP-Rule" id="MF_01161"/>
    </source>
</evidence>
<dbReference type="NCBIfam" id="TIGR02432">
    <property type="entry name" value="lysidine_TilS_N"/>
    <property type="match status" value="1"/>
</dbReference>
<dbReference type="EMBL" id="CP150496">
    <property type="protein sequence ID" value="WYW56981.1"/>
    <property type="molecule type" value="Genomic_DNA"/>
</dbReference>
<keyword evidence="5 8" id="KW-0547">Nucleotide-binding</keyword>
<dbReference type="RefSeq" id="WP_340935147.1">
    <property type="nucleotide sequence ID" value="NZ_CP150496.1"/>
</dbReference>
<keyword evidence="9" id="KW-1133">Transmembrane helix</keyword>
<name>A0ABZ2TV05_9FLAO</name>
<protein>
    <recommendedName>
        <fullName evidence="8">tRNA(Ile)-lysidine synthase</fullName>
        <ecNumber evidence="8">6.3.4.19</ecNumber>
    </recommendedName>
    <alternativeName>
        <fullName evidence="8">tRNA(Ile)-2-lysyl-cytidine synthase</fullName>
    </alternativeName>
    <alternativeName>
        <fullName evidence="8">tRNA(Ile)-lysidine synthetase</fullName>
    </alternativeName>
</protein>
<feature type="transmembrane region" description="Helical" evidence="9">
    <location>
        <begin position="21"/>
        <end position="43"/>
    </location>
</feature>
<keyword evidence="6 8" id="KW-0067">ATP-binding</keyword>
<keyword evidence="3 8" id="KW-0436">Ligase</keyword>
<dbReference type="PANTHER" id="PTHR43033">
    <property type="entry name" value="TRNA(ILE)-LYSIDINE SYNTHASE-RELATED"/>
    <property type="match status" value="1"/>
</dbReference>
<evidence type="ECO:0000256" key="2">
    <source>
        <dbReference type="ARBA" id="ARBA00022490"/>
    </source>
</evidence>
<evidence type="ECO:0000256" key="9">
    <source>
        <dbReference type="SAM" id="Phobius"/>
    </source>
</evidence>
<evidence type="ECO:0000256" key="3">
    <source>
        <dbReference type="ARBA" id="ARBA00022598"/>
    </source>
</evidence>
<evidence type="ECO:0000259" key="10">
    <source>
        <dbReference type="SMART" id="SM00977"/>
    </source>
</evidence>
<reference evidence="11 12" key="1">
    <citation type="submission" date="2024-03" db="EMBL/GenBank/DDBJ databases">
        <authorList>
            <person name="Cao K."/>
        </authorList>
    </citation>
    <scope>NUCLEOTIDE SEQUENCE [LARGE SCALE GENOMIC DNA]</scope>
    <source>
        <strain evidence="11 12">MCCC 1K00696</strain>
    </source>
</reference>
<feature type="binding site" evidence="8">
    <location>
        <begin position="26"/>
        <end position="31"/>
    </location>
    <ligand>
        <name>ATP</name>
        <dbReference type="ChEBI" id="CHEBI:30616"/>
    </ligand>
</feature>
<dbReference type="NCBIfam" id="TIGR02433">
    <property type="entry name" value="lysidine_TilS_C"/>
    <property type="match status" value="1"/>
</dbReference>
<gene>
    <name evidence="8 11" type="primary">tilS</name>
    <name evidence="11" type="ORF">WG950_06970</name>
</gene>
<organism evidence="11 12">
    <name type="scientific">Polaribacter marinaquae</name>
    <dbReference type="NCBI Taxonomy" id="1642819"/>
    <lineage>
        <taxon>Bacteria</taxon>
        <taxon>Pseudomonadati</taxon>
        <taxon>Bacteroidota</taxon>
        <taxon>Flavobacteriia</taxon>
        <taxon>Flavobacteriales</taxon>
        <taxon>Flavobacteriaceae</taxon>
    </lineage>
</organism>
<dbReference type="HAMAP" id="MF_01161">
    <property type="entry name" value="tRNA_Ile_lys_synt"/>
    <property type="match status" value="1"/>
</dbReference>
<dbReference type="InterPro" id="IPR012796">
    <property type="entry name" value="Lysidine-tRNA-synth_C"/>
</dbReference>
<comment type="catalytic activity">
    <reaction evidence="7 8">
        <text>cytidine(34) in tRNA(Ile2) + L-lysine + ATP = lysidine(34) in tRNA(Ile2) + AMP + diphosphate + H(+)</text>
        <dbReference type="Rhea" id="RHEA:43744"/>
        <dbReference type="Rhea" id="RHEA-COMP:10625"/>
        <dbReference type="Rhea" id="RHEA-COMP:10670"/>
        <dbReference type="ChEBI" id="CHEBI:15378"/>
        <dbReference type="ChEBI" id="CHEBI:30616"/>
        <dbReference type="ChEBI" id="CHEBI:32551"/>
        <dbReference type="ChEBI" id="CHEBI:33019"/>
        <dbReference type="ChEBI" id="CHEBI:82748"/>
        <dbReference type="ChEBI" id="CHEBI:83665"/>
        <dbReference type="ChEBI" id="CHEBI:456215"/>
        <dbReference type="EC" id="6.3.4.19"/>
    </reaction>
</comment>
<dbReference type="SMART" id="SM00977">
    <property type="entry name" value="TilS_C"/>
    <property type="match status" value="1"/>
</dbReference>
<proteinExistence type="inferred from homology"/>
<evidence type="ECO:0000256" key="5">
    <source>
        <dbReference type="ARBA" id="ARBA00022741"/>
    </source>
</evidence>
<keyword evidence="9" id="KW-0472">Membrane</keyword>
<dbReference type="SUPFAM" id="SSF52402">
    <property type="entry name" value="Adenine nucleotide alpha hydrolases-like"/>
    <property type="match status" value="1"/>
</dbReference>
<dbReference type="Pfam" id="PF01171">
    <property type="entry name" value="ATP_bind_3"/>
    <property type="match status" value="1"/>
</dbReference>
<comment type="subcellular location">
    <subcellularLocation>
        <location evidence="1 8">Cytoplasm</location>
    </subcellularLocation>
</comment>
<evidence type="ECO:0000256" key="7">
    <source>
        <dbReference type="ARBA" id="ARBA00048539"/>
    </source>
</evidence>
<dbReference type="InterPro" id="IPR011063">
    <property type="entry name" value="TilS/TtcA_N"/>
</dbReference>
<dbReference type="InterPro" id="IPR014729">
    <property type="entry name" value="Rossmann-like_a/b/a_fold"/>
</dbReference>
<evidence type="ECO:0000313" key="11">
    <source>
        <dbReference type="EMBL" id="WYW56981.1"/>
    </source>
</evidence>